<proteinExistence type="inferred from homology"/>
<evidence type="ECO:0000256" key="1">
    <source>
        <dbReference type="ARBA" id="ARBA00007865"/>
    </source>
</evidence>
<dbReference type="InterPro" id="IPR037175">
    <property type="entry name" value="KFase_sf"/>
</dbReference>
<comment type="similarity">
    <text evidence="1">Belongs to the Cyclase 1 superfamily.</text>
</comment>
<dbReference type="Gene3D" id="3.50.30.50">
    <property type="entry name" value="Putative cyclase"/>
    <property type="match status" value="1"/>
</dbReference>
<dbReference type="OrthoDB" id="7108654at2759"/>
<accession>A0A6S7JT50</accession>
<dbReference type="Pfam" id="PF04199">
    <property type="entry name" value="Cyclase"/>
    <property type="match status" value="1"/>
</dbReference>
<keyword evidence="3" id="KW-1185">Reference proteome</keyword>
<dbReference type="SUPFAM" id="SSF102198">
    <property type="entry name" value="Putative cyclase"/>
    <property type="match status" value="1"/>
</dbReference>
<dbReference type="InterPro" id="IPR007325">
    <property type="entry name" value="KFase/CYL"/>
</dbReference>
<dbReference type="AlphaFoldDB" id="A0A6S7JT50"/>
<evidence type="ECO:0000313" key="3">
    <source>
        <dbReference type="Proteomes" id="UP001152795"/>
    </source>
</evidence>
<gene>
    <name evidence="2" type="ORF">PACLA_8A032782</name>
</gene>
<dbReference type="EMBL" id="CACRXK020010562">
    <property type="protein sequence ID" value="CAB4019642.1"/>
    <property type="molecule type" value="Genomic_DNA"/>
</dbReference>
<dbReference type="GO" id="GO:0019441">
    <property type="term" value="P:L-tryptophan catabolic process to kynurenine"/>
    <property type="evidence" value="ECO:0007669"/>
    <property type="project" value="InterPro"/>
</dbReference>
<dbReference type="PANTHER" id="PTHR43564:SF2">
    <property type="entry name" value="BLR6059 PROTEIN"/>
    <property type="match status" value="1"/>
</dbReference>
<comment type="caution">
    <text evidence="2">The sequence shown here is derived from an EMBL/GenBank/DDBJ whole genome shotgun (WGS) entry which is preliminary data.</text>
</comment>
<sequence>MSSSTTTFRLLCLFGLLYLANCKWIDLSYAFNNETMYWGNSTRFHHKLIHEGPVIANNVTLIPYYTAYEISTAEHGGTHMDAPIHFAKGTWSIDQIPAEKLVGDAVVVDISAKSAADRNAQLTVDDLEKWEDEHGAIPDGSILFVFCDWGKYWTSYEKYFGTSTKDTSLYRFPGTVVMHFLIN</sequence>
<organism evidence="2 3">
    <name type="scientific">Paramuricea clavata</name>
    <name type="common">Red gorgonian</name>
    <name type="synonym">Violescent sea-whip</name>
    <dbReference type="NCBI Taxonomy" id="317549"/>
    <lineage>
        <taxon>Eukaryota</taxon>
        <taxon>Metazoa</taxon>
        <taxon>Cnidaria</taxon>
        <taxon>Anthozoa</taxon>
        <taxon>Octocorallia</taxon>
        <taxon>Malacalcyonacea</taxon>
        <taxon>Plexauridae</taxon>
        <taxon>Paramuricea</taxon>
    </lineage>
</organism>
<dbReference type="Proteomes" id="UP001152795">
    <property type="component" value="Unassembled WGS sequence"/>
</dbReference>
<dbReference type="PANTHER" id="PTHR43564">
    <property type="entry name" value="KYNURENINE FORMAMIDASE-LIKE PROTEIN"/>
    <property type="match status" value="1"/>
</dbReference>
<dbReference type="GO" id="GO:0004061">
    <property type="term" value="F:arylformamidase activity"/>
    <property type="evidence" value="ECO:0007669"/>
    <property type="project" value="InterPro"/>
</dbReference>
<name>A0A6S7JT50_PARCT</name>
<evidence type="ECO:0000313" key="2">
    <source>
        <dbReference type="EMBL" id="CAB4019642.1"/>
    </source>
</evidence>
<protein>
    <submittedName>
        <fullName evidence="2">Kynurenine formamidase-like isoform X2</fullName>
    </submittedName>
</protein>
<reference evidence="2" key="1">
    <citation type="submission" date="2020-04" db="EMBL/GenBank/DDBJ databases">
        <authorList>
            <person name="Alioto T."/>
            <person name="Alioto T."/>
            <person name="Gomez Garrido J."/>
        </authorList>
    </citation>
    <scope>NUCLEOTIDE SEQUENCE</scope>
    <source>
        <strain evidence="2">A484AB</strain>
    </source>
</reference>